<proteinExistence type="predicted"/>
<comment type="caution">
    <text evidence="1">The sequence shown here is derived from an EMBL/GenBank/DDBJ whole genome shotgun (WGS) entry which is preliminary data.</text>
</comment>
<reference evidence="1 2" key="1">
    <citation type="journal article" date="2014" name="Agronomy (Basel)">
        <title>A Draft Genome Sequence for Ensete ventricosum, the Drought-Tolerant Tree Against Hunger.</title>
        <authorList>
            <person name="Harrison J."/>
            <person name="Moore K.A."/>
            <person name="Paszkiewicz K."/>
            <person name="Jones T."/>
            <person name="Grant M."/>
            <person name="Ambacheew D."/>
            <person name="Muzemil S."/>
            <person name="Studholme D.J."/>
        </authorList>
    </citation>
    <scope>NUCLEOTIDE SEQUENCE [LARGE SCALE GENOMIC DNA]</scope>
</reference>
<dbReference type="AlphaFoldDB" id="A0A427B1S2"/>
<organism evidence="1 2">
    <name type="scientific">Ensete ventricosum</name>
    <name type="common">Abyssinian banana</name>
    <name type="synonym">Musa ensete</name>
    <dbReference type="NCBI Taxonomy" id="4639"/>
    <lineage>
        <taxon>Eukaryota</taxon>
        <taxon>Viridiplantae</taxon>
        <taxon>Streptophyta</taxon>
        <taxon>Embryophyta</taxon>
        <taxon>Tracheophyta</taxon>
        <taxon>Spermatophyta</taxon>
        <taxon>Magnoliopsida</taxon>
        <taxon>Liliopsida</taxon>
        <taxon>Zingiberales</taxon>
        <taxon>Musaceae</taxon>
        <taxon>Ensete</taxon>
    </lineage>
</organism>
<dbReference type="PANTHER" id="PTHR33240:SF8">
    <property type="entry name" value="OS03G0439900 PROTEIN"/>
    <property type="match status" value="1"/>
</dbReference>
<accession>A0A427B1S2</accession>
<protein>
    <submittedName>
        <fullName evidence="1">Uncharacterized protein</fullName>
    </submittedName>
</protein>
<dbReference type="Proteomes" id="UP000287651">
    <property type="component" value="Unassembled WGS sequence"/>
</dbReference>
<evidence type="ECO:0000313" key="2">
    <source>
        <dbReference type="Proteomes" id="UP000287651"/>
    </source>
</evidence>
<sequence length="424" mass="46241">MVSKFVSFLSIGGRSLASLTVEVLLLSIVASLPSLRPSSSSPPLLAGLPWLPALIVVASVICSTTSPAIGNLFQVLRLTLLPSFPLLPGRIFLLCHDSTKVSFGANSRCPQPAYRCLLRGALAMHQSLVYDYSSSPSASSSSPRLTRILVWLPHPVTLGQLGLQHRRPNIVEEVIASAPTPNRYWRMLTDPRNGVDHHAIFASTYTINNLLAIAPPQSAPMRVESPATLVREDQPDEEALQFLTAEVRLDSPTTILVRGLASNGNSSLAHKAYARTTVGKRPKHDGDLDITFGSENEEYPDHDDAMVISTRMANAHVKRVMIDMGNSVDIMYLDAFQKLGLIDKDLVSLMSALTGFSGDSISPLGVTTLPVTFREEPKQCYLTTTTLPKRLKVPTTAKVPRSPDRDTHNPKLEEQVLEVPLDLT</sequence>
<dbReference type="PANTHER" id="PTHR33240">
    <property type="entry name" value="OS08G0508500 PROTEIN"/>
    <property type="match status" value="1"/>
</dbReference>
<dbReference type="EMBL" id="AMZH03000686">
    <property type="protein sequence ID" value="RRT82464.1"/>
    <property type="molecule type" value="Genomic_DNA"/>
</dbReference>
<gene>
    <name evidence="1" type="ORF">B296_00015776</name>
</gene>
<evidence type="ECO:0000313" key="1">
    <source>
        <dbReference type="EMBL" id="RRT82464.1"/>
    </source>
</evidence>
<name>A0A427B1S2_ENSVE</name>